<dbReference type="PROSITE" id="PS00455">
    <property type="entry name" value="AMP_BINDING"/>
    <property type="match status" value="1"/>
</dbReference>
<dbReference type="OrthoDB" id="7315605at2"/>
<organism evidence="5 6">
    <name type="scientific">Paremcibacter congregatus</name>
    <dbReference type="NCBI Taxonomy" id="2043170"/>
    <lineage>
        <taxon>Bacteria</taxon>
        <taxon>Pseudomonadati</taxon>
        <taxon>Pseudomonadota</taxon>
        <taxon>Alphaproteobacteria</taxon>
        <taxon>Emcibacterales</taxon>
        <taxon>Emcibacteraceae</taxon>
        <taxon>Paremcibacter</taxon>
    </lineage>
</organism>
<proteinExistence type="inferred from homology"/>
<dbReference type="InterPro" id="IPR025110">
    <property type="entry name" value="AMP-bd_C"/>
</dbReference>
<dbReference type="InterPro" id="IPR042099">
    <property type="entry name" value="ANL_N_sf"/>
</dbReference>
<dbReference type="AlphaFoldDB" id="A0A2G4YTR7"/>
<keyword evidence="6" id="KW-1185">Reference proteome</keyword>
<dbReference type="InParanoid" id="A0A2G4YTR7"/>
<gene>
    <name evidence="5" type="ORF">CRD36_03290</name>
</gene>
<dbReference type="SUPFAM" id="SSF56801">
    <property type="entry name" value="Acetyl-CoA synthetase-like"/>
    <property type="match status" value="1"/>
</dbReference>
<evidence type="ECO:0000256" key="2">
    <source>
        <dbReference type="ARBA" id="ARBA00022598"/>
    </source>
</evidence>
<name>A0A2G4YTR7_9PROT</name>
<dbReference type="Gene3D" id="3.40.50.12780">
    <property type="entry name" value="N-terminal domain of ligase-like"/>
    <property type="match status" value="1"/>
</dbReference>
<dbReference type="EMBL" id="PDEM01000009">
    <property type="protein sequence ID" value="PHZ85721.1"/>
    <property type="molecule type" value="Genomic_DNA"/>
</dbReference>
<evidence type="ECO:0000313" key="6">
    <source>
        <dbReference type="Proteomes" id="UP000229730"/>
    </source>
</evidence>
<dbReference type="Proteomes" id="UP000229730">
    <property type="component" value="Unassembled WGS sequence"/>
</dbReference>
<keyword evidence="2 5" id="KW-0436">Ligase</keyword>
<dbReference type="GO" id="GO:0031956">
    <property type="term" value="F:medium-chain fatty acid-CoA ligase activity"/>
    <property type="evidence" value="ECO:0007669"/>
    <property type="project" value="TreeGrafter"/>
</dbReference>
<evidence type="ECO:0000259" key="4">
    <source>
        <dbReference type="Pfam" id="PF13193"/>
    </source>
</evidence>
<feature type="domain" description="AMP-binding enzyme C-terminal" evidence="4">
    <location>
        <begin position="429"/>
        <end position="507"/>
    </location>
</feature>
<comment type="caution">
    <text evidence="5">The sequence shown here is derived from an EMBL/GenBank/DDBJ whole genome shotgun (WGS) entry which is preliminary data.</text>
</comment>
<dbReference type="Pfam" id="PF13193">
    <property type="entry name" value="AMP-binding_C"/>
    <property type="match status" value="1"/>
</dbReference>
<dbReference type="Gene3D" id="3.30.300.30">
    <property type="match status" value="1"/>
</dbReference>
<dbReference type="InterPro" id="IPR000873">
    <property type="entry name" value="AMP-dep_synth/lig_dom"/>
</dbReference>
<reference evidence="5 6" key="1">
    <citation type="submission" date="2017-10" db="EMBL/GenBank/DDBJ databases">
        <title>Frigbacter circumglobatus gen. nov. sp. nov., isolated from sediment cultured in situ.</title>
        <authorList>
            <person name="Zhao Z."/>
        </authorList>
    </citation>
    <scope>NUCLEOTIDE SEQUENCE [LARGE SCALE GENOMIC DNA]</scope>
    <source>
        <strain evidence="5 6">ZYL</strain>
    </source>
</reference>
<evidence type="ECO:0000259" key="3">
    <source>
        <dbReference type="Pfam" id="PF00501"/>
    </source>
</evidence>
<dbReference type="PANTHER" id="PTHR43201">
    <property type="entry name" value="ACYL-COA SYNTHETASE"/>
    <property type="match status" value="1"/>
</dbReference>
<accession>A0A2G4YTR7</accession>
<evidence type="ECO:0000256" key="1">
    <source>
        <dbReference type="ARBA" id="ARBA00006432"/>
    </source>
</evidence>
<protein>
    <submittedName>
        <fullName evidence="5">ATP-dependent acyl-CoA ligase</fullName>
    </submittedName>
</protein>
<dbReference type="InterPro" id="IPR020845">
    <property type="entry name" value="AMP-binding_CS"/>
</dbReference>
<dbReference type="Pfam" id="PF00501">
    <property type="entry name" value="AMP-binding"/>
    <property type="match status" value="1"/>
</dbReference>
<comment type="similarity">
    <text evidence="1">Belongs to the ATP-dependent AMP-binding enzyme family.</text>
</comment>
<feature type="domain" description="AMP-dependent synthetase/ligase" evidence="3">
    <location>
        <begin position="34"/>
        <end position="365"/>
    </location>
</feature>
<dbReference type="RefSeq" id="WP_099471305.1">
    <property type="nucleotide sequence ID" value="NZ_CP041025.1"/>
</dbReference>
<evidence type="ECO:0000313" key="5">
    <source>
        <dbReference type="EMBL" id="PHZ85721.1"/>
    </source>
</evidence>
<dbReference type="GO" id="GO:0006631">
    <property type="term" value="P:fatty acid metabolic process"/>
    <property type="evidence" value="ECO:0007669"/>
    <property type="project" value="TreeGrafter"/>
</dbReference>
<dbReference type="InterPro" id="IPR045851">
    <property type="entry name" value="AMP-bd_C_sf"/>
</dbReference>
<dbReference type="PANTHER" id="PTHR43201:SF5">
    <property type="entry name" value="MEDIUM-CHAIN ACYL-COA LIGASE ACSF2, MITOCHONDRIAL"/>
    <property type="match status" value="1"/>
</dbReference>
<sequence>MNSVYDVFKSSRARFGSHDFLHIPASSAQKYHTGAIDYTYDAADDEIAQLVQVYIKAGYGVGHRVGLLLDNRAEFFFHWLALNALGVSIVPLNGEFSIEEMAYVISHSECDLLVSLAEKADLVQAAVAHFQGKIPVIGAESFSAVPCPDKPREDSLVAQDTECAMLYTSGSTGQPKGCILNNDYFIVFGEWYRDVGGLCALRPGQERLLTPLPLVHMNALACSTMGMLMTGGCIIQLDRFHPRSWWQTVGESRATALHYLGVLPAILLNIAEGPYDQAHQVRFGFGAGVNPKHHARFETRFGFPLIEAWAMTESGAGGCIVASHEPRHVGECCFGKLSDKVAIKLIDEAGDEVPEGIPGELLVRATGDDPKRGFFSHYFKNEQATAETWKDNWLHTGDVVRQGPDGSLYFVDRRKNVIRRSGENISALEVETVLSLDPVVDKLAVAPAYDEIRGDEVMACIVLKEGVVPSEDLAREIFDRSMDQLIYYKTPGYIAFVEELPLTASQKLKRGEMKGLCAKLIEAGAAHDLRACKKRRKVSA</sequence>